<dbReference type="InterPro" id="IPR014720">
    <property type="entry name" value="dsRBD_dom"/>
</dbReference>
<dbReference type="PANTHER" id="PTHR46205">
    <property type="entry name" value="LOQUACIOUS, ISOFORM B"/>
    <property type="match status" value="1"/>
</dbReference>
<evidence type="ECO:0000259" key="3">
    <source>
        <dbReference type="PROSITE" id="PS50137"/>
    </source>
</evidence>
<dbReference type="GO" id="GO:0003725">
    <property type="term" value="F:double-stranded RNA binding"/>
    <property type="evidence" value="ECO:0007669"/>
    <property type="project" value="TreeGrafter"/>
</dbReference>
<dbReference type="SMART" id="SM00358">
    <property type="entry name" value="DSRM"/>
    <property type="match status" value="2"/>
</dbReference>
<proteinExistence type="predicted"/>
<accession>A0A7R9L8P6</accession>
<evidence type="ECO:0000256" key="1">
    <source>
        <dbReference type="ARBA" id="ARBA00022884"/>
    </source>
</evidence>
<keyword evidence="5" id="KW-1185">Reference proteome</keyword>
<dbReference type="GO" id="GO:0070578">
    <property type="term" value="C:RISC-loading complex"/>
    <property type="evidence" value="ECO:0007669"/>
    <property type="project" value="TreeGrafter"/>
</dbReference>
<dbReference type="CDD" id="cd19862">
    <property type="entry name" value="DSRM_PRKRA-like_rpt1"/>
    <property type="match status" value="1"/>
</dbReference>
<dbReference type="SUPFAM" id="SSF54768">
    <property type="entry name" value="dsRNA-binding domain-like"/>
    <property type="match status" value="2"/>
</dbReference>
<gene>
    <name evidence="4" type="ORF">ONB1V03_LOCUS440</name>
</gene>
<feature type="domain" description="DRBM" evidence="3">
    <location>
        <begin position="4"/>
        <end position="71"/>
    </location>
</feature>
<dbReference type="GO" id="GO:0070920">
    <property type="term" value="P:regulation of regulatory ncRNA processing"/>
    <property type="evidence" value="ECO:0007669"/>
    <property type="project" value="TreeGrafter"/>
</dbReference>
<evidence type="ECO:0000256" key="2">
    <source>
        <dbReference type="PROSITE-ProRule" id="PRU00266"/>
    </source>
</evidence>
<dbReference type="AlphaFoldDB" id="A0A7R9L8P6"/>
<dbReference type="OrthoDB" id="10056847at2759"/>
<organism evidence="4">
    <name type="scientific">Oppiella nova</name>
    <dbReference type="NCBI Taxonomy" id="334625"/>
    <lineage>
        <taxon>Eukaryota</taxon>
        <taxon>Metazoa</taxon>
        <taxon>Ecdysozoa</taxon>
        <taxon>Arthropoda</taxon>
        <taxon>Chelicerata</taxon>
        <taxon>Arachnida</taxon>
        <taxon>Acari</taxon>
        <taxon>Acariformes</taxon>
        <taxon>Sarcoptiformes</taxon>
        <taxon>Oribatida</taxon>
        <taxon>Brachypylina</taxon>
        <taxon>Oppioidea</taxon>
        <taxon>Oppiidae</taxon>
        <taxon>Oppiella</taxon>
    </lineage>
</organism>
<dbReference type="GO" id="GO:0035197">
    <property type="term" value="F:siRNA binding"/>
    <property type="evidence" value="ECO:0007669"/>
    <property type="project" value="TreeGrafter"/>
</dbReference>
<dbReference type="GO" id="GO:0016442">
    <property type="term" value="C:RISC complex"/>
    <property type="evidence" value="ECO:0007669"/>
    <property type="project" value="TreeGrafter"/>
</dbReference>
<dbReference type="Proteomes" id="UP000728032">
    <property type="component" value="Unassembled WGS sequence"/>
</dbReference>
<dbReference type="GO" id="GO:0030422">
    <property type="term" value="P:siRNA processing"/>
    <property type="evidence" value="ECO:0007669"/>
    <property type="project" value="TreeGrafter"/>
</dbReference>
<reference evidence="4" key="1">
    <citation type="submission" date="2020-11" db="EMBL/GenBank/DDBJ databases">
        <authorList>
            <person name="Tran Van P."/>
        </authorList>
    </citation>
    <scope>NUCLEOTIDE SEQUENCE</scope>
</reference>
<evidence type="ECO:0000313" key="4">
    <source>
        <dbReference type="EMBL" id="CAD7636817.1"/>
    </source>
</evidence>
<protein>
    <recommendedName>
        <fullName evidence="3">DRBM domain-containing protein</fullName>
    </recommendedName>
</protein>
<dbReference type="GO" id="GO:0005634">
    <property type="term" value="C:nucleus"/>
    <property type="evidence" value="ECO:0007669"/>
    <property type="project" value="TreeGrafter"/>
</dbReference>
<dbReference type="EMBL" id="CAJPVJ010000025">
    <property type="protein sequence ID" value="CAG2158792.1"/>
    <property type="molecule type" value="Genomic_DNA"/>
</dbReference>
<feature type="domain" description="DRBM" evidence="3">
    <location>
        <begin position="113"/>
        <end position="183"/>
    </location>
</feature>
<dbReference type="Gene3D" id="3.30.160.20">
    <property type="match status" value="3"/>
</dbReference>
<dbReference type="FunFam" id="3.30.160.20:FF:000007">
    <property type="entry name" value="Double-stranded RNA-binding protein Staufen homolog 1"/>
    <property type="match status" value="2"/>
</dbReference>
<dbReference type="PANTHER" id="PTHR46205:SF3">
    <property type="entry name" value="LOQUACIOUS, ISOFORM B"/>
    <property type="match status" value="1"/>
</dbReference>
<keyword evidence="1 2" id="KW-0694">RNA-binding</keyword>
<dbReference type="PROSITE" id="PS50137">
    <property type="entry name" value="DS_RBD"/>
    <property type="match status" value="2"/>
</dbReference>
<dbReference type="Pfam" id="PF00035">
    <property type="entry name" value="dsrm"/>
    <property type="match status" value="2"/>
</dbReference>
<dbReference type="GO" id="GO:0005737">
    <property type="term" value="C:cytoplasm"/>
    <property type="evidence" value="ECO:0007669"/>
    <property type="project" value="TreeGrafter"/>
</dbReference>
<evidence type="ECO:0000313" key="5">
    <source>
        <dbReference type="Proteomes" id="UP000728032"/>
    </source>
</evidence>
<dbReference type="EMBL" id="OC914850">
    <property type="protein sequence ID" value="CAD7636817.1"/>
    <property type="molecule type" value="Genomic_DNA"/>
</dbReference>
<dbReference type="InterPro" id="IPR051247">
    <property type="entry name" value="RLC_Component"/>
</dbReference>
<name>A0A7R9L8P6_9ACAR</name>
<sequence>MEKTPISRLQEICAHNGLSPEYQLLSVEGVVHAPTFIYRVTVGEVSVSATGQSKKKAKHAVAKRAIETIIKDSDYQVENADIILEILKEQDMNDGNDVEVSEEVGDEEDDGTNPVGKLQEICMKRHWRPPLYKTVSEDGLPHERVFKMVCVIENMDFNETGVGKSKRLAKRRAAHLMIKRLKDENLADAEDVADKNNKSFDSTFFDNYIETKSSGKVIPAKQKIDNFYEHLKPELSDKLDELINGCVNTESVTEMGLTYDTDYLTVLLELTKLLDCTFKVLTVPQLSYSNLYQCMVHIIPNDISYSDLPVLTSWGSAEQLEDAKQTAAGNAIKLFSHMRGKQSLEKFVNEP</sequence>